<evidence type="ECO:0000313" key="4">
    <source>
        <dbReference type="Proteomes" id="UP000274695"/>
    </source>
</evidence>
<reference evidence="1" key="1">
    <citation type="submission" date="2018-01" db="EMBL/GenBank/DDBJ databases">
        <authorList>
            <person name="Yu X.-D."/>
        </authorList>
    </citation>
    <scope>NUCLEOTIDE SEQUENCE</scope>
    <source>
        <strain evidence="1">ZX-21</strain>
    </source>
</reference>
<gene>
    <name evidence="1" type="ORF">C0068_11705</name>
    <name evidence="2" type="ORF">D0911_00710</name>
</gene>
<comment type="caution">
    <text evidence="1">The sequence shown here is derived from an EMBL/GenBank/DDBJ whole genome shotgun (WGS) entry which is preliminary data.</text>
</comment>
<dbReference type="EMBL" id="PQGG01000028">
    <property type="protein sequence ID" value="POP52480.1"/>
    <property type="molecule type" value="Genomic_DNA"/>
</dbReference>
<protein>
    <submittedName>
        <fullName evidence="1">Uncharacterized protein</fullName>
    </submittedName>
</protein>
<dbReference type="OrthoDB" id="5739557at2"/>
<sequence length="108" mass="11775">MLIASYLLGFDNKDTVKHLAVDNVLPEQLQHVDMRLCSRGHGADGSSAIVDLVLLFPEACAPNNIVCLPAIPSNTVRHLLAGKALQLIDFAHGRKLSLVYTIEQQRCA</sequence>
<reference evidence="2 4" key="2">
    <citation type="submission" date="2018-10" db="EMBL/GenBank/DDBJ databases">
        <title>Draft genome sequence of Zhongshania sp. DSW25-10.</title>
        <authorList>
            <person name="Oh J."/>
        </authorList>
    </citation>
    <scope>NUCLEOTIDE SEQUENCE [LARGE SCALE GENOMIC DNA]</scope>
    <source>
        <strain evidence="2 4">DSW25-10</strain>
    </source>
</reference>
<dbReference type="EMBL" id="RHGB01000001">
    <property type="protein sequence ID" value="RNL67591.1"/>
    <property type="molecule type" value="Genomic_DNA"/>
</dbReference>
<evidence type="ECO:0000313" key="3">
    <source>
        <dbReference type="Proteomes" id="UP000237222"/>
    </source>
</evidence>
<name>A0A2S4HEU2_9GAMM</name>
<dbReference type="Proteomes" id="UP000274695">
    <property type="component" value="Unassembled WGS sequence"/>
</dbReference>
<accession>A0A2S4HEU2</accession>
<dbReference type="Proteomes" id="UP000237222">
    <property type="component" value="Unassembled WGS sequence"/>
</dbReference>
<dbReference type="RefSeq" id="WP_103684662.1">
    <property type="nucleotide sequence ID" value="NZ_PQGG01000028.1"/>
</dbReference>
<keyword evidence="4" id="KW-1185">Reference proteome</keyword>
<evidence type="ECO:0000313" key="2">
    <source>
        <dbReference type="EMBL" id="RNL67591.1"/>
    </source>
</evidence>
<proteinExistence type="predicted"/>
<evidence type="ECO:0000313" key="1">
    <source>
        <dbReference type="EMBL" id="POP52480.1"/>
    </source>
</evidence>
<dbReference type="AlphaFoldDB" id="A0A2S4HEU2"/>
<organism evidence="1 3">
    <name type="scientific">Zhongshania marina</name>
    <dbReference type="NCBI Taxonomy" id="2304603"/>
    <lineage>
        <taxon>Bacteria</taxon>
        <taxon>Pseudomonadati</taxon>
        <taxon>Pseudomonadota</taxon>
        <taxon>Gammaproteobacteria</taxon>
        <taxon>Cellvibrionales</taxon>
        <taxon>Spongiibacteraceae</taxon>
        <taxon>Zhongshania</taxon>
    </lineage>
</organism>